<sequence>MSGAEAAIAGIGFLCNAMQIVTFGRDILQVYSHIRNERCPDQRLEAYLKSAKACFDDINSSALATSQAVQSNRDQQQIIEIGKKLEDSMTQLQSKFAQLHVDDASRRGFRAKYHWDIAKCIKESLSERDDQVRKQGWSALLQKINTGLEWIGKDNAGYCIQEVNKRGLQLIHPWVNAVIVN</sequence>
<gene>
    <name evidence="1" type="ORF">BFJ63_vAg13725</name>
</gene>
<accession>A0A4Q2V875</accession>
<reference evidence="1 2" key="1">
    <citation type="submission" date="2016-12" db="EMBL/GenBank/DDBJ databases">
        <title>Draft genome sequence of Fusarium oxysporum causing rot on Narcissus.</title>
        <authorList>
            <person name="Armitage A.D."/>
            <person name="Taylor A."/>
            <person name="Clarkson J.P."/>
            <person name="Harrison R.J."/>
            <person name="Jackson A.C."/>
        </authorList>
    </citation>
    <scope>NUCLEOTIDE SEQUENCE [LARGE SCALE GENOMIC DNA]</scope>
    <source>
        <strain evidence="1 2">N139</strain>
    </source>
</reference>
<dbReference type="AlphaFoldDB" id="A0A4Q2V875"/>
<organism evidence="1 2">
    <name type="scientific">Fusarium oxysporum f. sp. narcissi</name>
    <dbReference type="NCBI Taxonomy" id="451672"/>
    <lineage>
        <taxon>Eukaryota</taxon>
        <taxon>Fungi</taxon>
        <taxon>Dikarya</taxon>
        <taxon>Ascomycota</taxon>
        <taxon>Pezizomycotina</taxon>
        <taxon>Sordariomycetes</taxon>
        <taxon>Hypocreomycetidae</taxon>
        <taxon>Hypocreales</taxon>
        <taxon>Nectriaceae</taxon>
        <taxon>Fusarium</taxon>
        <taxon>Fusarium oxysporum species complex</taxon>
    </lineage>
</organism>
<name>A0A4Q2V875_FUSOX</name>
<comment type="caution">
    <text evidence="1">The sequence shown here is derived from an EMBL/GenBank/DDBJ whole genome shotgun (WGS) entry which is preliminary data.</text>
</comment>
<dbReference type="EMBL" id="MQTW01000152">
    <property type="protein sequence ID" value="RYC83401.1"/>
    <property type="molecule type" value="Genomic_DNA"/>
</dbReference>
<evidence type="ECO:0000313" key="1">
    <source>
        <dbReference type="EMBL" id="RYC83401.1"/>
    </source>
</evidence>
<dbReference type="Proteomes" id="UP000290540">
    <property type="component" value="Unassembled WGS sequence"/>
</dbReference>
<protein>
    <submittedName>
        <fullName evidence="1">Uncharacterized protein</fullName>
    </submittedName>
</protein>
<evidence type="ECO:0000313" key="2">
    <source>
        <dbReference type="Proteomes" id="UP000290540"/>
    </source>
</evidence>
<proteinExistence type="predicted"/>